<evidence type="ECO:0000256" key="3">
    <source>
        <dbReference type="SAM" id="MobiDB-lite"/>
    </source>
</evidence>
<dbReference type="STRING" id="39966.A0A369K356"/>
<proteinExistence type="predicted"/>
<dbReference type="EMBL" id="LUEZ02000040">
    <property type="protein sequence ID" value="RDB26204.1"/>
    <property type="molecule type" value="Genomic_DNA"/>
</dbReference>
<feature type="region of interest" description="Disordered" evidence="3">
    <location>
        <begin position="1"/>
        <end position="29"/>
    </location>
</feature>
<protein>
    <recommendedName>
        <fullName evidence="6">DNA breaking-rejoining enzyme</fullName>
    </recommendedName>
</protein>
<comment type="caution">
    <text evidence="4">The sequence shown here is derived from an EMBL/GenBank/DDBJ whole genome shotgun (WGS) entry which is preliminary data.</text>
</comment>
<dbReference type="GO" id="GO:0003677">
    <property type="term" value="F:DNA binding"/>
    <property type="evidence" value="ECO:0007669"/>
    <property type="project" value="UniProtKB-KW"/>
</dbReference>
<accession>A0A369K356</accession>
<dbReference type="InParanoid" id="A0A369K356"/>
<evidence type="ECO:0008006" key="6">
    <source>
        <dbReference type="Google" id="ProtNLM"/>
    </source>
</evidence>
<reference evidence="4" key="1">
    <citation type="submission" date="2018-04" db="EMBL/GenBank/DDBJ databases">
        <title>Whole genome sequencing of Hypsizygus marmoreus.</title>
        <authorList>
            <person name="Choi I.-G."/>
            <person name="Min B."/>
            <person name="Kim J.-G."/>
            <person name="Kim S."/>
            <person name="Oh Y.-L."/>
            <person name="Kong W.-S."/>
            <person name="Park H."/>
            <person name="Jeong J."/>
            <person name="Song E.-S."/>
        </authorList>
    </citation>
    <scope>NUCLEOTIDE SEQUENCE [LARGE SCALE GENOMIC DNA]</scope>
    <source>
        <strain evidence="4">51987-8</strain>
    </source>
</reference>
<dbReference type="InterPro" id="IPR011010">
    <property type="entry name" value="DNA_brk_join_enz"/>
</dbReference>
<dbReference type="AlphaFoldDB" id="A0A369K356"/>
<dbReference type="PANTHER" id="PTHR34605:SF3">
    <property type="entry name" value="P CELL-TYPE AGGLUTINATION PROTEIN MAP4-LIKE-RELATED"/>
    <property type="match status" value="1"/>
</dbReference>
<dbReference type="SUPFAM" id="SSF47823">
    <property type="entry name" value="lambda integrase-like, N-terminal domain"/>
    <property type="match status" value="1"/>
</dbReference>
<dbReference type="InterPro" id="IPR013762">
    <property type="entry name" value="Integrase-like_cat_sf"/>
</dbReference>
<evidence type="ECO:0000313" key="4">
    <source>
        <dbReference type="EMBL" id="RDB26204.1"/>
    </source>
</evidence>
<dbReference type="SUPFAM" id="SSF56349">
    <property type="entry name" value="DNA breaking-rejoining enzymes"/>
    <property type="match status" value="1"/>
</dbReference>
<sequence length="405" mass="45220">MKRAPQVLNTKTKKARRPRPSSALTPSSFRPHVLSRDRLQKWTTPHTSLYHASLTSKFSSPHISALFLTMLSSLTVKTRENYGSGLLRFHQFCDASAIPEASRLPASEDLLGVFCASWAGRIARMTVDGWLSGLQFWHTFHGAPWHGGALLRIVKRGVTKLVPASSQRPRRPPVTIEHMHSLFRGLDLSNSFDAAVWAVAATAFWSCCRLGELTVPSRNGFDPKYHVIRGTDIRFAKTAGSSSAEYATFHIPWSKTTLFAGANITATDNGELINPVTALRHHLQANSTVPPTAPLFAFESTSGTWEPMTKAWFMDRCNEVWAKDSLLLLTGHCFRIGGATEHLLRGVAPEIVQALGRWRSQAFMDYWRRIESILPLFLSNSLTTSRVSLLRTSMNAFRKKHNLAK</sequence>
<evidence type="ECO:0000256" key="2">
    <source>
        <dbReference type="ARBA" id="ARBA00023172"/>
    </source>
</evidence>
<dbReference type="Gene3D" id="1.10.150.130">
    <property type="match status" value="1"/>
</dbReference>
<dbReference type="GO" id="GO:0006310">
    <property type="term" value="P:DNA recombination"/>
    <property type="evidence" value="ECO:0007669"/>
    <property type="project" value="UniProtKB-KW"/>
</dbReference>
<dbReference type="PANTHER" id="PTHR34605">
    <property type="entry name" value="PHAGE_INTEGRASE DOMAIN-CONTAINING PROTEIN"/>
    <property type="match status" value="1"/>
</dbReference>
<dbReference type="InterPro" id="IPR010998">
    <property type="entry name" value="Integrase_recombinase_N"/>
</dbReference>
<dbReference type="Proteomes" id="UP000076154">
    <property type="component" value="Unassembled WGS sequence"/>
</dbReference>
<organism evidence="4 5">
    <name type="scientific">Hypsizygus marmoreus</name>
    <name type="common">White beech mushroom</name>
    <name type="synonym">Agaricus marmoreus</name>
    <dbReference type="NCBI Taxonomy" id="39966"/>
    <lineage>
        <taxon>Eukaryota</taxon>
        <taxon>Fungi</taxon>
        <taxon>Dikarya</taxon>
        <taxon>Basidiomycota</taxon>
        <taxon>Agaricomycotina</taxon>
        <taxon>Agaricomycetes</taxon>
        <taxon>Agaricomycetidae</taxon>
        <taxon>Agaricales</taxon>
        <taxon>Tricholomatineae</taxon>
        <taxon>Lyophyllaceae</taxon>
        <taxon>Hypsizygus</taxon>
    </lineage>
</organism>
<dbReference type="InterPro" id="IPR052925">
    <property type="entry name" value="Phage_Integrase-like_Recomb"/>
</dbReference>
<dbReference type="Gene3D" id="1.10.443.10">
    <property type="entry name" value="Intergrase catalytic core"/>
    <property type="match status" value="1"/>
</dbReference>
<dbReference type="GO" id="GO:0015074">
    <property type="term" value="P:DNA integration"/>
    <property type="evidence" value="ECO:0007669"/>
    <property type="project" value="InterPro"/>
</dbReference>
<evidence type="ECO:0000313" key="5">
    <source>
        <dbReference type="Proteomes" id="UP000076154"/>
    </source>
</evidence>
<dbReference type="OrthoDB" id="3266428at2759"/>
<keyword evidence="1" id="KW-0238">DNA-binding</keyword>
<gene>
    <name evidence="4" type="ORF">Hypma_006840</name>
</gene>
<evidence type="ECO:0000256" key="1">
    <source>
        <dbReference type="ARBA" id="ARBA00023125"/>
    </source>
</evidence>
<keyword evidence="5" id="KW-1185">Reference proteome</keyword>
<keyword evidence="2" id="KW-0233">DNA recombination</keyword>
<name>A0A369K356_HYPMA</name>